<dbReference type="Pfam" id="PF01966">
    <property type="entry name" value="HD"/>
    <property type="match status" value="1"/>
</dbReference>
<dbReference type="Gene3D" id="1.10.3210.10">
    <property type="entry name" value="Hypothetical protein af1432"/>
    <property type="match status" value="1"/>
</dbReference>
<evidence type="ECO:0000259" key="1">
    <source>
        <dbReference type="Pfam" id="PF01966"/>
    </source>
</evidence>
<dbReference type="InterPro" id="IPR006674">
    <property type="entry name" value="HD_domain"/>
</dbReference>
<name>A0A1Y6BMW2_9PROT</name>
<proteinExistence type="predicted"/>
<dbReference type="EMBL" id="FWZX01000006">
    <property type="protein sequence ID" value="SMF17811.1"/>
    <property type="molecule type" value="Genomic_DNA"/>
</dbReference>
<organism evidence="2 3">
    <name type="scientific">Tistlia consotensis USBA 355</name>
    <dbReference type="NCBI Taxonomy" id="560819"/>
    <lineage>
        <taxon>Bacteria</taxon>
        <taxon>Pseudomonadati</taxon>
        <taxon>Pseudomonadota</taxon>
        <taxon>Alphaproteobacteria</taxon>
        <taxon>Rhodospirillales</taxon>
        <taxon>Rhodovibrionaceae</taxon>
        <taxon>Tistlia</taxon>
    </lineage>
</organism>
<dbReference type="SUPFAM" id="SSF109604">
    <property type="entry name" value="HD-domain/PDEase-like"/>
    <property type="match status" value="1"/>
</dbReference>
<sequence>MDQVSFIRMEDGTAEDYALLDRVEKEHNRGRIGGEAIALLERMRGPTMGYKIDRYRHSLQSATRALRDGREDDYVVMALLHDIGDVVAPDNHSDFAAAVLRPYVGERAWWIVQHHGIFQGYYYFHHYGQDRNERERFRGHPWFDDCAEFCALYDQNCFDPAFDDEPLETFLPLVERVFAQAPWRRV</sequence>
<dbReference type="AlphaFoldDB" id="A0A1Y6BMW2"/>
<keyword evidence="3" id="KW-1185">Reference proteome</keyword>
<evidence type="ECO:0000313" key="2">
    <source>
        <dbReference type="EMBL" id="SMF17811.1"/>
    </source>
</evidence>
<dbReference type="PANTHER" id="PTHR40202:SF1">
    <property type="entry name" value="HD DOMAIN-CONTAINING PROTEIN"/>
    <property type="match status" value="1"/>
</dbReference>
<gene>
    <name evidence="2" type="ORF">SAMN05428998_106123</name>
</gene>
<keyword evidence="2" id="KW-0378">Hydrolase</keyword>
<dbReference type="InterPro" id="IPR052567">
    <property type="entry name" value="OP_Dioxygenase"/>
</dbReference>
<feature type="domain" description="HD" evidence="1">
    <location>
        <begin position="54"/>
        <end position="131"/>
    </location>
</feature>
<dbReference type="RefSeq" id="WP_085122604.1">
    <property type="nucleotide sequence ID" value="NZ_FWZX01000006.1"/>
</dbReference>
<dbReference type="STRING" id="560819.SAMN05428998_106123"/>
<accession>A0A1Y6BMW2</accession>
<protein>
    <submittedName>
        <fullName evidence="2">Predicted HD phosphohydrolase</fullName>
    </submittedName>
</protein>
<dbReference type="GO" id="GO:0016787">
    <property type="term" value="F:hydrolase activity"/>
    <property type="evidence" value="ECO:0007669"/>
    <property type="project" value="UniProtKB-KW"/>
</dbReference>
<dbReference type="PANTHER" id="PTHR40202">
    <property type="match status" value="1"/>
</dbReference>
<evidence type="ECO:0000313" key="3">
    <source>
        <dbReference type="Proteomes" id="UP000192917"/>
    </source>
</evidence>
<dbReference type="Proteomes" id="UP000192917">
    <property type="component" value="Unassembled WGS sequence"/>
</dbReference>
<reference evidence="2 3" key="1">
    <citation type="submission" date="2017-04" db="EMBL/GenBank/DDBJ databases">
        <authorList>
            <person name="Afonso C.L."/>
            <person name="Miller P.J."/>
            <person name="Scott M.A."/>
            <person name="Spackman E."/>
            <person name="Goraichik I."/>
            <person name="Dimitrov K.M."/>
            <person name="Suarez D.L."/>
            <person name="Swayne D.E."/>
        </authorList>
    </citation>
    <scope>NUCLEOTIDE SEQUENCE [LARGE SCALE GENOMIC DNA]</scope>
    <source>
        <strain evidence="2 3">USBA 355</strain>
    </source>
</reference>